<dbReference type="GO" id="GO:0008236">
    <property type="term" value="F:serine-type peptidase activity"/>
    <property type="evidence" value="ECO:0007669"/>
    <property type="project" value="InterPro"/>
</dbReference>
<dbReference type="KEGG" id="ffu:CLAFUR5_03702"/>
<dbReference type="Gene3D" id="3.40.50.1820">
    <property type="entry name" value="alpha/beta hydrolase"/>
    <property type="match status" value="1"/>
</dbReference>
<evidence type="ECO:0000259" key="2">
    <source>
        <dbReference type="Pfam" id="PF00326"/>
    </source>
</evidence>
<evidence type="ECO:0000313" key="3">
    <source>
        <dbReference type="EMBL" id="UJO13324.1"/>
    </source>
</evidence>
<reference evidence="3" key="2">
    <citation type="journal article" date="2022" name="Microb. Genom.">
        <title>A chromosome-scale genome assembly of the tomato pathogen Cladosporium fulvum reveals a compartmentalized genome architecture and the presence of a dispensable chromosome.</title>
        <authorList>
            <person name="Zaccaron A.Z."/>
            <person name="Chen L.H."/>
            <person name="Samaras A."/>
            <person name="Stergiopoulos I."/>
        </authorList>
    </citation>
    <scope>NUCLEOTIDE SEQUENCE</scope>
    <source>
        <strain evidence="3">Race5_Kim</strain>
    </source>
</reference>
<organism evidence="3 4">
    <name type="scientific">Passalora fulva</name>
    <name type="common">Tomato leaf mold</name>
    <name type="synonym">Cladosporium fulvum</name>
    <dbReference type="NCBI Taxonomy" id="5499"/>
    <lineage>
        <taxon>Eukaryota</taxon>
        <taxon>Fungi</taxon>
        <taxon>Dikarya</taxon>
        <taxon>Ascomycota</taxon>
        <taxon>Pezizomycotina</taxon>
        <taxon>Dothideomycetes</taxon>
        <taxon>Dothideomycetidae</taxon>
        <taxon>Mycosphaerellales</taxon>
        <taxon>Mycosphaerellaceae</taxon>
        <taxon>Fulvia</taxon>
    </lineage>
</organism>
<dbReference type="Proteomes" id="UP000756132">
    <property type="component" value="Chromosome 2"/>
</dbReference>
<dbReference type="PANTHER" id="PTHR43037:SF4">
    <property type="entry name" value="PEPTIDASE S9 PROLYL OLIGOPEPTIDASE CATALYTIC DOMAIN-CONTAINING PROTEIN"/>
    <property type="match status" value="1"/>
</dbReference>
<dbReference type="OrthoDB" id="449091at2759"/>
<protein>
    <recommendedName>
        <fullName evidence="2">Peptidase S9 prolyl oligopeptidase catalytic domain-containing protein</fullName>
    </recommendedName>
</protein>
<dbReference type="InterPro" id="IPR050955">
    <property type="entry name" value="Plant_Biomass_Hydrol_Est"/>
</dbReference>
<dbReference type="SUPFAM" id="SSF53474">
    <property type="entry name" value="alpha/beta-Hydrolases"/>
    <property type="match status" value="1"/>
</dbReference>
<dbReference type="EMBL" id="CP090164">
    <property type="protein sequence ID" value="UJO13324.1"/>
    <property type="molecule type" value="Genomic_DNA"/>
</dbReference>
<feature type="domain" description="Peptidase S9 prolyl oligopeptidase catalytic" evidence="2">
    <location>
        <begin position="399"/>
        <end position="553"/>
    </location>
</feature>
<dbReference type="InterPro" id="IPR001375">
    <property type="entry name" value="Peptidase_S9_cat"/>
</dbReference>
<dbReference type="InterPro" id="IPR029058">
    <property type="entry name" value="AB_hydrolase_fold"/>
</dbReference>
<proteinExistence type="predicted"/>
<dbReference type="RefSeq" id="XP_047757690.1">
    <property type="nucleotide sequence ID" value="XM_047902850.1"/>
</dbReference>
<dbReference type="AlphaFoldDB" id="A0A9Q8L9K1"/>
<evidence type="ECO:0000313" key="4">
    <source>
        <dbReference type="Proteomes" id="UP000756132"/>
    </source>
</evidence>
<dbReference type="PANTHER" id="PTHR43037">
    <property type="entry name" value="UNNAMED PRODUCT-RELATED"/>
    <property type="match status" value="1"/>
</dbReference>
<keyword evidence="4" id="KW-1185">Reference proteome</keyword>
<name>A0A9Q8L9K1_PASFU</name>
<sequence>MQTSAESVAPTTFTFSQDWSVLGPWQIGTREASWGSDPLERLGGFRALEYSSSATYRTSLAINGTIGWTNLTAELSTSSPEPGPGHASAAFTVAFPDVEWLNLTHVYGWAALQWQAWARGEIIVQSDKTELLTLYTPQILEYWIDDVHYFGADFYSYQRAPVTLRLTPGSHKIDVRIVRDTRAMGGVGDPVVAVQLDLKASSGGLKPALSTGSNVLISDFVGDEHDAVLASPFTSITVRNDGEEVITIDKITANLNICTAELDGEVTLLPGQTRPVSFKVGCVSPTVGVPFLHFDLEYHSGSHERQVLSVSAGVRIVGIRDPHKVTYMHPGGIVSYAILRPPSKTAAGLAQEHESYPILLNLHGAGVEADSDELRHSLDAAADLKAWALWPTGVTPWSGDDWHAWGFRDVEAAVGAISDWISHIDWTGPGVDQNKWLASGHSNGGQGTWYTLLHRPDKVFAAAPISGYSSIQNYVPYTLWQVADPGRTAIVQASLGSYRHEMLLSNAKDIPVLQQHGGADDNVPPYNSRLMAQRIQQAGADSTYVEIPGQPHYWEGVLTTPPLKEFYEQQLALSNGKTTGVPLNLRDFTLTVANPGDTGSKNGVKVLQLAVPGRYGSIDVVFDPLAAACVLTTTGIKMFFLPSYFRDCSSVILDGQKLDLPIQSIEDKVEGTTLTFSAGQWRTDSHTDSIPPAWYRRDRQLGAMDAVLRTNGAFSIVQHTNSSAASHIALQISRNLCQYFAADTTITTDYNSALEHTGNIISIAIGNDLPPSFYKEHPIELSSKDVYIRGGPRYHVVAGRGLAAIFLRPLPLGRLELVVWGSDEASLPLAARLVPLMAGVGQPDFVIADGRMLWKGLEGTLALGFFGSDWEVSRNSFLS</sequence>
<reference evidence="3" key="1">
    <citation type="submission" date="2021-12" db="EMBL/GenBank/DDBJ databases">
        <authorList>
            <person name="Zaccaron A."/>
            <person name="Stergiopoulos I."/>
        </authorList>
    </citation>
    <scope>NUCLEOTIDE SEQUENCE</scope>
    <source>
        <strain evidence="3">Race5_Kim</strain>
    </source>
</reference>
<dbReference type="GeneID" id="71983580"/>
<evidence type="ECO:0000256" key="1">
    <source>
        <dbReference type="ARBA" id="ARBA00022729"/>
    </source>
</evidence>
<keyword evidence="1" id="KW-0732">Signal</keyword>
<dbReference type="Pfam" id="PF00326">
    <property type="entry name" value="Peptidase_S9"/>
    <property type="match status" value="1"/>
</dbReference>
<gene>
    <name evidence="3" type="ORF">CLAFUR5_03702</name>
</gene>
<dbReference type="GO" id="GO:0006508">
    <property type="term" value="P:proteolysis"/>
    <property type="evidence" value="ECO:0007669"/>
    <property type="project" value="InterPro"/>
</dbReference>
<accession>A0A9Q8L9K1</accession>